<proteinExistence type="predicted"/>
<accession>A0A3E5EIJ1</accession>
<sequence>MSKENMSKKNILDYDEEKTIRPQNFTLTAMKEFYDTIESDQFQGASEDTIYKYLTNIMEIVSFKDFLRRYIYEYAGIKENFNQVTNYPELLLEIFARNDCYDPNDVEEKKKLKKKANRWLTSESVKRENMFYIGFGLDMNDKQISEFLTLVLKEPDFDFTSPSETIYWHCRYNGKSWMEAQKLLEAYENQAEDPSIRENHMWQAMQNDPKMYVSSEEGLEKYLHYLKQLGVAKKRETQAREVFMRLYERAQKLCAKHLNRYPDLIEKDGKQAELKVEDINPSRMESILYSGVAVTDNGNLMSFAKLKEQFKSKRLSRARINGILGGKPIERFDLITLIFLIYALDEEKLTKSAPARFNEFVDETNDLLIEAGMIELYPVNPYEAFVMMCVVSEDLLDTFAGVWEKSYDEE</sequence>
<dbReference type="RefSeq" id="WP_117606952.1">
    <property type="nucleotide sequence ID" value="NZ_QRWS01000020.1"/>
</dbReference>
<reference evidence="1 2" key="1">
    <citation type="submission" date="2018-08" db="EMBL/GenBank/DDBJ databases">
        <title>A genome reference for cultivated species of the human gut microbiota.</title>
        <authorList>
            <person name="Zou Y."/>
            <person name="Xue W."/>
            <person name="Luo G."/>
        </authorList>
    </citation>
    <scope>NUCLEOTIDE SEQUENCE [LARGE SCALE GENOMIC DNA]</scope>
    <source>
        <strain evidence="1 2">OM03-2</strain>
    </source>
</reference>
<evidence type="ECO:0000313" key="2">
    <source>
        <dbReference type="Proteomes" id="UP000260841"/>
    </source>
</evidence>
<gene>
    <name evidence="1" type="ORF">DXB36_13400</name>
</gene>
<dbReference type="Proteomes" id="UP000260841">
    <property type="component" value="Unassembled WGS sequence"/>
</dbReference>
<comment type="caution">
    <text evidence="1">The sequence shown here is derived from an EMBL/GenBank/DDBJ whole genome shotgun (WGS) entry which is preliminary data.</text>
</comment>
<organism evidence="1 2">
    <name type="scientific">Dorea formicigenerans</name>
    <dbReference type="NCBI Taxonomy" id="39486"/>
    <lineage>
        <taxon>Bacteria</taxon>
        <taxon>Bacillati</taxon>
        <taxon>Bacillota</taxon>
        <taxon>Clostridia</taxon>
        <taxon>Lachnospirales</taxon>
        <taxon>Lachnospiraceae</taxon>
        <taxon>Dorea</taxon>
    </lineage>
</organism>
<dbReference type="EMBL" id="QSVB01000017">
    <property type="protein sequence ID" value="RGN88749.1"/>
    <property type="molecule type" value="Genomic_DNA"/>
</dbReference>
<protein>
    <submittedName>
        <fullName evidence="1">Uncharacterized protein</fullName>
    </submittedName>
</protein>
<evidence type="ECO:0000313" key="1">
    <source>
        <dbReference type="EMBL" id="RGN88749.1"/>
    </source>
</evidence>
<name>A0A3E5EIJ1_9FIRM</name>
<dbReference type="AlphaFoldDB" id="A0A3E5EIJ1"/>